<organism evidence="2">
    <name type="scientific">marine sediment metagenome</name>
    <dbReference type="NCBI Taxonomy" id="412755"/>
    <lineage>
        <taxon>unclassified sequences</taxon>
        <taxon>metagenomes</taxon>
        <taxon>ecological metagenomes</taxon>
    </lineage>
</organism>
<dbReference type="EMBL" id="BARS01010482">
    <property type="protein sequence ID" value="GAF94063.1"/>
    <property type="molecule type" value="Genomic_DNA"/>
</dbReference>
<feature type="non-terminal residue" evidence="2">
    <location>
        <position position="87"/>
    </location>
</feature>
<reference evidence="2" key="1">
    <citation type="journal article" date="2014" name="Front. Microbiol.">
        <title>High frequency of phylogenetically diverse reductive dehalogenase-homologous genes in deep subseafloor sedimentary metagenomes.</title>
        <authorList>
            <person name="Kawai M."/>
            <person name="Futagami T."/>
            <person name="Toyoda A."/>
            <person name="Takaki Y."/>
            <person name="Nishi S."/>
            <person name="Hori S."/>
            <person name="Arai W."/>
            <person name="Tsubouchi T."/>
            <person name="Morono Y."/>
            <person name="Uchiyama I."/>
            <person name="Ito T."/>
            <person name="Fujiyama A."/>
            <person name="Inagaki F."/>
            <person name="Takami H."/>
        </authorList>
    </citation>
    <scope>NUCLEOTIDE SEQUENCE</scope>
    <source>
        <strain evidence="2">Expedition CK06-06</strain>
    </source>
</reference>
<evidence type="ECO:0000259" key="1">
    <source>
        <dbReference type="PROSITE" id="PS51462"/>
    </source>
</evidence>
<evidence type="ECO:0000313" key="2">
    <source>
        <dbReference type="EMBL" id="GAF94063.1"/>
    </source>
</evidence>
<protein>
    <recommendedName>
        <fullName evidence="1">Nudix hydrolase domain-containing protein</fullName>
    </recommendedName>
</protein>
<accession>X0TKJ3</accession>
<dbReference type="AlphaFoldDB" id="X0TKJ3"/>
<dbReference type="Gene3D" id="3.90.79.10">
    <property type="entry name" value="Nucleoside Triphosphate Pyrophosphohydrolase"/>
    <property type="match status" value="1"/>
</dbReference>
<dbReference type="PROSITE" id="PS51462">
    <property type="entry name" value="NUDIX"/>
    <property type="match status" value="1"/>
</dbReference>
<dbReference type="SUPFAM" id="SSF55811">
    <property type="entry name" value="Nudix"/>
    <property type="match status" value="1"/>
</dbReference>
<sequence>MAKTTKSKIIIVDDNDKIIGYKERDTLKREDIYRVSALWITNSHGEILLARRHHTKSHRPRKWGPAVAGTVDAGETYEDNIIKEAEE</sequence>
<proteinExistence type="predicted"/>
<dbReference type="InterPro" id="IPR000086">
    <property type="entry name" value="NUDIX_hydrolase_dom"/>
</dbReference>
<feature type="domain" description="Nudix hydrolase" evidence="1">
    <location>
        <begin position="31"/>
        <end position="87"/>
    </location>
</feature>
<name>X0TKJ3_9ZZZZ</name>
<gene>
    <name evidence="2" type="ORF">S01H1_19413</name>
</gene>
<dbReference type="Pfam" id="PF00293">
    <property type="entry name" value="NUDIX"/>
    <property type="match status" value="1"/>
</dbReference>
<dbReference type="InterPro" id="IPR015797">
    <property type="entry name" value="NUDIX_hydrolase-like_dom_sf"/>
</dbReference>
<comment type="caution">
    <text evidence="2">The sequence shown here is derived from an EMBL/GenBank/DDBJ whole genome shotgun (WGS) entry which is preliminary data.</text>
</comment>